<evidence type="ECO:0000313" key="2">
    <source>
        <dbReference type="Proteomes" id="UP001497525"/>
    </source>
</evidence>
<dbReference type="EMBL" id="CAXLJL010000057">
    <property type="protein sequence ID" value="CAL5130152.1"/>
    <property type="molecule type" value="Genomic_DNA"/>
</dbReference>
<name>A0AAV2SY91_CALDB</name>
<organism evidence="1 2">
    <name type="scientific">Calicophoron daubneyi</name>
    <name type="common">Rumen fluke</name>
    <name type="synonym">Paramphistomum daubneyi</name>
    <dbReference type="NCBI Taxonomy" id="300641"/>
    <lineage>
        <taxon>Eukaryota</taxon>
        <taxon>Metazoa</taxon>
        <taxon>Spiralia</taxon>
        <taxon>Lophotrochozoa</taxon>
        <taxon>Platyhelminthes</taxon>
        <taxon>Trematoda</taxon>
        <taxon>Digenea</taxon>
        <taxon>Plagiorchiida</taxon>
        <taxon>Pronocephalata</taxon>
        <taxon>Paramphistomoidea</taxon>
        <taxon>Paramphistomidae</taxon>
        <taxon>Calicophoron</taxon>
    </lineage>
</organism>
<comment type="caution">
    <text evidence="1">The sequence shown here is derived from an EMBL/GenBank/DDBJ whole genome shotgun (WGS) entry which is preliminary data.</text>
</comment>
<accession>A0AAV2SY91</accession>
<evidence type="ECO:0000313" key="1">
    <source>
        <dbReference type="EMBL" id="CAL5130152.1"/>
    </source>
</evidence>
<reference evidence="1" key="1">
    <citation type="submission" date="2024-06" db="EMBL/GenBank/DDBJ databases">
        <authorList>
            <person name="Liu X."/>
            <person name="Lenzi L."/>
            <person name="Haldenby T S."/>
            <person name="Uol C."/>
        </authorList>
    </citation>
    <scope>NUCLEOTIDE SEQUENCE</scope>
</reference>
<sequence length="231" mass="25398">MLSFGLKVFVEACVKQLVWTIFTPIEWDCCLNGACKQPKRYNSLLTLSPSVGRKILRLSKSLVGDTSRDLANFVARFWTLLIYSPSDSCPSLGDIMAIEFLDARRFDDLDSIRPLLVSLGFNGRRGGSRFCGQPQGEAYPLKISADVTTTLVAGWESSAPYSLDSLPSPMANEIAATLNVLTSLSQQTPANMQCKDEFGKSSQEHSELTLGSRSYRCYSPISKTGADCRKT</sequence>
<proteinExistence type="predicted"/>
<dbReference type="Proteomes" id="UP001497525">
    <property type="component" value="Unassembled WGS sequence"/>
</dbReference>
<gene>
    <name evidence="1" type="ORF">CDAUBV1_LOCUS1591</name>
</gene>
<protein>
    <submittedName>
        <fullName evidence="1">Uncharacterized protein</fullName>
    </submittedName>
</protein>
<dbReference type="AlphaFoldDB" id="A0AAV2SY91"/>